<dbReference type="InterPro" id="IPR050469">
    <property type="entry name" value="Diguanylate_Cyclase"/>
</dbReference>
<dbReference type="Gene3D" id="3.30.70.270">
    <property type="match status" value="1"/>
</dbReference>
<dbReference type="SUPFAM" id="SSF55785">
    <property type="entry name" value="PYP-like sensor domain (PAS domain)"/>
    <property type="match status" value="1"/>
</dbReference>
<dbReference type="Gene3D" id="3.30.450.40">
    <property type="match status" value="1"/>
</dbReference>
<feature type="domain" description="Phytochrome chromophore attachment site" evidence="8">
    <location>
        <begin position="140"/>
        <end position="278"/>
    </location>
</feature>
<keyword evidence="4" id="KW-0716">Sensory transduction</keyword>
<keyword evidence="3" id="KW-0600">Photoreceptor protein</keyword>
<dbReference type="InterPro" id="IPR029787">
    <property type="entry name" value="Nucleotide_cyclase"/>
</dbReference>
<dbReference type="InterPro" id="IPR043150">
    <property type="entry name" value="Phytochrome_PHY_sf"/>
</dbReference>
<evidence type="ECO:0000256" key="2">
    <source>
        <dbReference type="ARBA" id="ARBA00012528"/>
    </source>
</evidence>
<evidence type="ECO:0000256" key="7">
    <source>
        <dbReference type="ARBA" id="ARBA00034247"/>
    </source>
</evidence>
<keyword evidence="5" id="KW-0157">Chromophore</keyword>
<dbReference type="CDD" id="cd01949">
    <property type="entry name" value="GGDEF"/>
    <property type="match status" value="1"/>
</dbReference>
<dbReference type="InterPro" id="IPR000160">
    <property type="entry name" value="GGDEF_dom"/>
</dbReference>
<evidence type="ECO:0000256" key="1">
    <source>
        <dbReference type="ARBA" id="ARBA00001946"/>
    </source>
</evidence>
<evidence type="ECO:0000256" key="4">
    <source>
        <dbReference type="ARBA" id="ARBA00022606"/>
    </source>
</evidence>
<dbReference type="Proteomes" id="UP000252405">
    <property type="component" value="Unassembled WGS sequence"/>
</dbReference>
<dbReference type="Pfam" id="PF00990">
    <property type="entry name" value="GGDEF"/>
    <property type="match status" value="1"/>
</dbReference>
<dbReference type="InterPro" id="IPR013515">
    <property type="entry name" value="Phytochrome_cen-reg"/>
</dbReference>
<evidence type="ECO:0000256" key="5">
    <source>
        <dbReference type="ARBA" id="ARBA00022991"/>
    </source>
</evidence>
<dbReference type="Pfam" id="PF08446">
    <property type="entry name" value="PAS_2"/>
    <property type="match status" value="1"/>
</dbReference>
<evidence type="ECO:0000313" key="11">
    <source>
        <dbReference type="Proteomes" id="UP000252405"/>
    </source>
</evidence>
<proteinExistence type="predicted"/>
<dbReference type="SUPFAM" id="SSF55073">
    <property type="entry name" value="Nucleotide cyclase"/>
    <property type="match status" value="1"/>
</dbReference>
<dbReference type="InterPro" id="IPR035965">
    <property type="entry name" value="PAS-like_dom_sf"/>
</dbReference>
<dbReference type="GO" id="GO:0009584">
    <property type="term" value="P:detection of visible light"/>
    <property type="evidence" value="ECO:0007669"/>
    <property type="project" value="InterPro"/>
</dbReference>
<comment type="catalytic activity">
    <reaction evidence="7">
        <text>2 GTP = 3',3'-c-di-GMP + 2 diphosphate</text>
        <dbReference type="Rhea" id="RHEA:24898"/>
        <dbReference type="ChEBI" id="CHEBI:33019"/>
        <dbReference type="ChEBI" id="CHEBI:37565"/>
        <dbReference type="ChEBI" id="CHEBI:58805"/>
        <dbReference type="EC" id="2.7.7.65"/>
    </reaction>
</comment>
<dbReference type="PANTHER" id="PTHR45138:SF9">
    <property type="entry name" value="DIGUANYLATE CYCLASE DGCM-RELATED"/>
    <property type="match status" value="1"/>
</dbReference>
<dbReference type="Pfam" id="PF00360">
    <property type="entry name" value="PHY"/>
    <property type="match status" value="1"/>
</dbReference>
<dbReference type="Gene3D" id="3.30.450.20">
    <property type="entry name" value="PAS domain"/>
    <property type="match status" value="1"/>
</dbReference>
<evidence type="ECO:0000259" key="8">
    <source>
        <dbReference type="PROSITE" id="PS50046"/>
    </source>
</evidence>
<dbReference type="GO" id="GO:0009881">
    <property type="term" value="F:photoreceptor activity"/>
    <property type="evidence" value="ECO:0007669"/>
    <property type="project" value="UniProtKB-KW"/>
</dbReference>
<dbReference type="OrthoDB" id="9808408at2"/>
<dbReference type="FunFam" id="3.30.70.270:FF:000001">
    <property type="entry name" value="Diguanylate cyclase domain protein"/>
    <property type="match status" value="1"/>
</dbReference>
<dbReference type="InterPro" id="IPR029016">
    <property type="entry name" value="GAF-like_dom_sf"/>
</dbReference>
<protein>
    <recommendedName>
        <fullName evidence="2">diguanylate cyclase</fullName>
        <ecNumber evidence="2">2.7.7.65</ecNumber>
    </recommendedName>
</protein>
<dbReference type="PROSITE" id="PS50046">
    <property type="entry name" value="PHYTOCHROME_2"/>
    <property type="match status" value="1"/>
</dbReference>
<dbReference type="EMBL" id="QPII01000010">
    <property type="protein sequence ID" value="RCV88453.1"/>
    <property type="molecule type" value="Genomic_DNA"/>
</dbReference>
<dbReference type="EC" id="2.7.7.65" evidence="2"/>
<dbReference type="RefSeq" id="WP_114479668.1">
    <property type="nucleotide sequence ID" value="NZ_QPII01000010.1"/>
</dbReference>
<feature type="domain" description="GGDEF" evidence="9">
    <location>
        <begin position="561"/>
        <end position="691"/>
    </location>
</feature>
<dbReference type="NCBIfam" id="TIGR00254">
    <property type="entry name" value="GGDEF"/>
    <property type="match status" value="1"/>
</dbReference>
<evidence type="ECO:0000256" key="3">
    <source>
        <dbReference type="ARBA" id="ARBA00022543"/>
    </source>
</evidence>
<dbReference type="InterPro" id="IPR003018">
    <property type="entry name" value="GAF"/>
</dbReference>
<dbReference type="GO" id="GO:0052621">
    <property type="term" value="F:diguanylate cyclase activity"/>
    <property type="evidence" value="ECO:0007669"/>
    <property type="project" value="UniProtKB-EC"/>
</dbReference>
<dbReference type="PROSITE" id="PS50887">
    <property type="entry name" value="GGDEF"/>
    <property type="match status" value="1"/>
</dbReference>
<comment type="cofactor">
    <cofactor evidence="1">
        <name>Mg(2+)</name>
        <dbReference type="ChEBI" id="CHEBI:18420"/>
    </cofactor>
</comment>
<dbReference type="SMART" id="SM00065">
    <property type="entry name" value="GAF"/>
    <property type="match status" value="1"/>
</dbReference>
<gene>
    <name evidence="10" type="ORF">DU505_14310</name>
</gene>
<comment type="caution">
    <text evidence="10">The sequence shown here is derived from an EMBL/GenBank/DDBJ whole genome shotgun (WGS) entry which is preliminary data.</text>
</comment>
<keyword evidence="11" id="KW-1185">Reference proteome</keyword>
<organism evidence="10 11">
    <name type="scientific">Billgrantia montanilacus</name>
    <dbReference type="NCBI Taxonomy" id="2282305"/>
    <lineage>
        <taxon>Bacteria</taxon>
        <taxon>Pseudomonadati</taxon>
        <taxon>Pseudomonadota</taxon>
        <taxon>Gammaproteobacteria</taxon>
        <taxon>Oceanospirillales</taxon>
        <taxon>Halomonadaceae</taxon>
        <taxon>Billgrantia</taxon>
    </lineage>
</organism>
<sequence length="703" mass="77808">MTPSQNDTGGQGLYRVAGHIQPCGWLLVLDADADAVLGASANLIDLTHLSMSEVLNASLAQILGRRLAQTLKREIQGRSRMSAPLAFTRKLAESALRAQVSAHRRGDRIVVEIEPRRSQGQRRLMGEVNEWLRSIGETDSIDALLDTLVEGVGHLTGHDRVLVCRFDADRHGKIIAEHCADGVSSLHGQHFPASDFPARARRLFDESPVRSVPDVQAVPVEVLTRETERHSQRDDLNASVLRAVSPEQVGYQVHIGVGAMLSIAIRGQHGLWGLLVGHGLGAVPLAPAVREAARVLVQMASQRLFLLNARQEARYLHRVQDSRDLLTRERQRLSSPEALVRRHGAEWLLLFRAQGVALLHDGALLGFGEVPAHGDLVDLVTRLEAEHVHDGPWYSAALTSHAFAQGLALDGVCGLLAVPLRLNPGRRDWLLLFRPEQIETLYWAVSPGRLRQQQRREPVLDQPLPGRHSAWREEVSGRSIAWERIERVAAVDLGEDLALAASVHEVDRLNARLRQEQLALGEANRRLEQLAHFDNLTGVWNRYRVEQAIDVELGAAERYGRVFALLLFDADHFKRINDRFGHEMGDHVLSVLSQGVSQSLRSCDHLGRWGGEEFVVLATETNREAAIGLAERLRRLIASLVIEGLSQMITVSIGVALWQPGDSRKTLVKRADQAMYRAKSEGRDRVYLADSDEATGPTPAASS</sequence>
<dbReference type="SUPFAM" id="SSF55781">
    <property type="entry name" value="GAF domain-like"/>
    <property type="match status" value="2"/>
</dbReference>
<dbReference type="SMART" id="SM00267">
    <property type="entry name" value="GGDEF"/>
    <property type="match status" value="1"/>
</dbReference>
<keyword evidence="6" id="KW-0675">Receptor</keyword>
<dbReference type="InterPro" id="IPR043128">
    <property type="entry name" value="Rev_trsase/Diguanyl_cyclase"/>
</dbReference>
<dbReference type="InterPro" id="IPR016132">
    <property type="entry name" value="Phyto_chromo_attachment"/>
</dbReference>
<dbReference type="PANTHER" id="PTHR45138">
    <property type="entry name" value="REGULATORY COMPONENTS OF SENSORY TRANSDUCTION SYSTEM"/>
    <property type="match status" value="1"/>
</dbReference>
<dbReference type="InterPro" id="IPR013654">
    <property type="entry name" value="PAS_2"/>
</dbReference>
<evidence type="ECO:0000259" key="9">
    <source>
        <dbReference type="PROSITE" id="PS50887"/>
    </source>
</evidence>
<reference evidence="10 11" key="1">
    <citation type="submission" date="2018-07" db="EMBL/GenBank/DDBJ databases">
        <title>Halomonas montanilacus sp. nov., isolated from Lake Pengyan on Tibetan Plateau.</title>
        <authorList>
            <person name="Lu H."/>
            <person name="Xing P."/>
            <person name="Wu Q."/>
        </authorList>
    </citation>
    <scope>NUCLEOTIDE SEQUENCE [LARGE SCALE GENOMIC DNA]</scope>
    <source>
        <strain evidence="10 11">PYC7W</strain>
    </source>
</reference>
<accession>A0A368U014</accession>
<evidence type="ECO:0000256" key="6">
    <source>
        <dbReference type="ARBA" id="ARBA00023170"/>
    </source>
</evidence>
<dbReference type="AlphaFoldDB" id="A0A368U014"/>
<evidence type="ECO:0000313" key="10">
    <source>
        <dbReference type="EMBL" id="RCV88453.1"/>
    </source>
</evidence>
<dbReference type="GO" id="GO:0006355">
    <property type="term" value="P:regulation of DNA-templated transcription"/>
    <property type="evidence" value="ECO:0007669"/>
    <property type="project" value="InterPro"/>
</dbReference>
<dbReference type="Pfam" id="PF01590">
    <property type="entry name" value="GAF"/>
    <property type="match status" value="1"/>
</dbReference>
<dbReference type="Gene3D" id="3.30.450.270">
    <property type="match status" value="1"/>
</dbReference>
<name>A0A368U014_9GAMM</name>